<dbReference type="PANTHER" id="PTHR46379:SF1">
    <property type="entry name" value="ZINC FINGER MYND DOMAIN-CONTAINING PROTEIN 11"/>
    <property type="match status" value="1"/>
</dbReference>
<dbReference type="GO" id="GO:0003824">
    <property type="term" value="F:catalytic activity"/>
    <property type="evidence" value="ECO:0007669"/>
    <property type="project" value="InterPro"/>
</dbReference>
<dbReference type="PROSITE" id="PS50812">
    <property type="entry name" value="PWWP"/>
    <property type="match status" value="1"/>
</dbReference>
<dbReference type="InterPro" id="IPR005135">
    <property type="entry name" value="Endo/exonuclease/phosphatase"/>
</dbReference>
<keyword evidence="5" id="KW-1185">Reference proteome</keyword>
<dbReference type="Pfam" id="PF14529">
    <property type="entry name" value="Exo_endo_phos_2"/>
    <property type="match status" value="1"/>
</dbReference>
<dbReference type="GO" id="GO:0005634">
    <property type="term" value="C:nucleus"/>
    <property type="evidence" value="ECO:0007669"/>
    <property type="project" value="TreeGrafter"/>
</dbReference>
<dbReference type="PANTHER" id="PTHR46379">
    <property type="entry name" value="ZINC FINGER MYND DOMAIN-CONTAINING"/>
    <property type="match status" value="1"/>
</dbReference>
<dbReference type="InterPro" id="IPR036427">
    <property type="entry name" value="Bromodomain-like_sf"/>
</dbReference>
<dbReference type="EMBL" id="BPLR01013401">
    <property type="protein sequence ID" value="GIY60942.1"/>
    <property type="molecule type" value="Genomic_DNA"/>
</dbReference>
<keyword evidence="1" id="KW-0103">Bromodomain</keyword>
<dbReference type="Gene3D" id="1.20.920.10">
    <property type="entry name" value="Bromodomain-like"/>
    <property type="match status" value="1"/>
</dbReference>
<feature type="compositionally biased region" description="Polar residues" evidence="2">
    <location>
        <begin position="381"/>
        <end position="404"/>
    </location>
</feature>
<accession>A0AAV4UT17</accession>
<evidence type="ECO:0000256" key="2">
    <source>
        <dbReference type="SAM" id="MobiDB-lite"/>
    </source>
</evidence>
<dbReference type="GO" id="GO:0034243">
    <property type="term" value="P:regulation of transcription elongation by RNA polymerase II"/>
    <property type="evidence" value="ECO:0007669"/>
    <property type="project" value="InterPro"/>
</dbReference>
<proteinExistence type="predicted"/>
<dbReference type="AlphaFoldDB" id="A0AAV4UT17"/>
<dbReference type="SUPFAM" id="SSF56219">
    <property type="entry name" value="DNase I-like"/>
    <property type="match status" value="1"/>
</dbReference>
<feature type="region of interest" description="Disordered" evidence="2">
    <location>
        <begin position="338"/>
        <end position="364"/>
    </location>
</feature>
<evidence type="ECO:0000313" key="5">
    <source>
        <dbReference type="Proteomes" id="UP001054945"/>
    </source>
</evidence>
<organism evidence="4 5">
    <name type="scientific">Caerostris extrusa</name>
    <name type="common">Bark spider</name>
    <name type="synonym">Caerostris bankana</name>
    <dbReference type="NCBI Taxonomy" id="172846"/>
    <lineage>
        <taxon>Eukaryota</taxon>
        <taxon>Metazoa</taxon>
        <taxon>Ecdysozoa</taxon>
        <taxon>Arthropoda</taxon>
        <taxon>Chelicerata</taxon>
        <taxon>Arachnida</taxon>
        <taxon>Araneae</taxon>
        <taxon>Araneomorphae</taxon>
        <taxon>Entelegynae</taxon>
        <taxon>Araneoidea</taxon>
        <taxon>Araneidae</taxon>
        <taxon>Caerostris</taxon>
    </lineage>
</organism>
<sequence length="566" mass="65121">MEQQTTLLIEIFQKTIENLVQYLVTVFNQTDLQKSPNRKRQMINLVPPTNNPMQWETFLKTNDRLSLHNKIFFRTHRNNRSGAGLLIGIPTNMSGRVIFENSQDPNLDLLAVEIQSHNFPFTIVNIYAPHGFDIKQVQKFFSNLKVNFYFGDFNLHHPFWGEKHLHQKAKTFGLVESVEFSILNTSMPTHIAHNFTSSIIDLTLCSAALLNEVYCYVSECTFESDHLPIVVSWPKLTNASKYLKTIYWNPILRDSNKFLQSIDDPTVEIVTDKISCTININTKNKILPNNDYPPWWDIACNNFCHVKKIMWKKARNSVSIPDLIRYKKYRTFPTLMNNFRMPPRSKKSPAMKSTSRKRKAKEMEEFPDIPSHSFLSDRAHSMSSNPNLSTSFNSGETSTPDLPNCLRSRTLSSPSFSANDHIAKATQLAAKLKENSKLVKIIDCAILLDIINHSPYTKTAEFYSDVKFIHHNAAIVYGVDSDEAKSALLLEKDFRKEILDLEACPECYRNIYCSEDESTINPFLKLCNPPHDIIWAQLKGYPYWPAKCLKVIKGVAHVKFFGKHEQ</sequence>
<dbReference type="InterPro" id="IPR000313">
    <property type="entry name" value="PWWP_dom"/>
</dbReference>
<feature type="region of interest" description="Disordered" evidence="2">
    <location>
        <begin position="378"/>
        <end position="404"/>
    </location>
</feature>
<evidence type="ECO:0000256" key="1">
    <source>
        <dbReference type="ARBA" id="ARBA00023117"/>
    </source>
</evidence>
<dbReference type="InterPro" id="IPR047269">
    <property type="entry name" value="ZMY11"/>
</dbReference>
<gene>
    <name evidence="4" type="primary">Zmynd11</name>
    <name evidence="4" type="ORF">CEXT_362551</name>
</gene>
<dbReference type="InterPro" id="IPR036691">
    <property type="entry name" value="Endo/exonu/phosph_ase_sf"/>
</dbReference>
<dbReference type="Gene3D" id="3.60.10.10">
    <property type="entry name" value="Endonuclease/exonuclease/phosphatase"/>
    <property type="match status" value="1"/>
</dbReference>
<dbReference type="SUPFAM" id="SSF47370">
    <property type="entry name" value="Bromodomain"/>
    <property type="match status" value="1"/>
</dbReference>
<evidence type="ECO:0000259" key="3">
    <source>
        <dbReference type="PROSITE" id="PS50812"/>
    </source>
</evidence>
<dbReference type="GO" id="GO:0003714">
    <property type="term" value="F:transcription corepressor activity"/>
    <property type="evidence" value="ECO:0007669"/>
    <property type="project" value="InterPro"/>
</dbReference>
<evidence type="ECO:0000313" key="4">
    <source>
        <dbReference type="EMBL" id="GIY60942.1"/>
    </source>
</evidence>
<reference evidence="4 5" key="1">
    <citation type="submission" date="2021-06" db="EMBL/GenBank/DDBJ databases">
        <title>Caerostris extrusa draft genome.</title>
        <authorList>
            <person name="Kono N."/>
            <person name="Arakawa K."/>
        </authorList>
    </citation>
    <scope>NUCLEOTIDE SEQUENCE [LARGE SCALE GENOMIC DNA]</scope>
</reference>
<dbReference type="Gene3D" id="2.30.30.140">
    <property type="match status" value="1"/>
</dbReference>
<protein>
    <submittedName>
        <fullName evidence="4">Zinc finger MYND domain-containing protein 11</fullName>
    </submittedName>
</protein>
<dbReference type="GO" id="GO:0009966">
    <property type="term" value="P:regulation of signal transduction"/>
    <property type="evidence" value="ECO:0007669"/>
    <property type="project" value="TreeGrafter"/>
</dbReference>
<name>A0AAV4UT17_CAEEX</name>
<feature type="compositionally biased region" description="Basic residues" evidence="2">
    <location>
        <begin position="343"/>
        <end position="360"/>
    </location>
</feature>
<feature type="domain" description="PWWP" evidence="3">
    <location>
        <begin position="530"/>
        <end position="566"/>
    </location>
</feature>
<comment type="caution">
    <text evidence="4">The sequence shown here is derived from an EMBL/GenBank/DDBJ whole genome shotgun (WGS) entry which is preliminary data.</text>
</comment>
<dbReference type="Proteomes" id="UP001054945">
    <property type="component" value="Unassembled WGS sequence"/>
</dbReference>
<dbReference type="SUPFAM" id="SSF63748">
    <property type="entry name" value="Tudor/PWWP/MBT"/>
    <property type="match status" value="1"/>
</dbReference>